<dbReference type="InterPro" id="IPR036754">
    <property type="entry name" value="YbaK/aa-tRNA-synt-asso_dom_sf"/>
</dbReference>
<organism evidence="3 4">
    <name type="scientific">Aquitalea magnusonii</name>
    <dbReference type="NCBI Taxonomy" id="332411"/>
    <lineage>
        <taxon>Bacteria</taxon>
        <taxon>Pseudomonadati</taxon>
        <taxon>Pseudomonadota</taxon>
        <taxon>Betaproteobacteria</taxon>
        <taxon>Neisseriales</taxon>
        <taxon>Chromobacteriaceae</taxon>
        <taxon>Aquitalea</taxon>
    </lineage>
</organism>
<protein>
    <submittedName>
        <fullName evidence="3">Ala-tRNA(Pro) hydrolase</fullName>
    </submittedName>
</protein>
<dbReference type="Proteomes" id="UP000248395">
    <property type="component" value="Unassembled WGS sequence"/>
</dbReference>
<evidence type="ECO:0000313" key="4">
    <source>
        <dbReference type="Proteomes" id="UP000248395"/>
    </source>
</evidence>
<keyword evidence="4" id="KW-1185">Reference proteome</keyword>
<evidence type="ECO:0000259" key="2">
    <source>
        <dbReference type="Pfam" id="PF04073"/>
    </source>
</evidence>
<sequence length="166" mass="17909">MPQALYAFLAAQHIHYQRFDHAPVFNCAEASAIIPDLPGAETKNLFLKAGKSGRYLLICLPAAQRLDLKACAEQLQIKGLGFASPARLQQALGLTPGAVSLLAVINDQASVVDVIIDPILLQQPAILCHPLHNSSTLAVDRDDLLRFLQLTGHPPRLLALPLLPSD</sequence>
<dbReference type="InterPro" id="IPR040285">
    <property type="entry name" value="ProX/PRXD1"/>
</dbReference>
<keyword evidence="3" id="KW-0378">Hydrolase</keyword>
<evidence type="ECO:0000313" key="3">
    <source>
        <dbReference type="EMBL" id="PXX50995.1"/>
    </source>
</evidence>
<evidence type="ECO:0000256" key="1">
    <source>
        <dbReference type="ARBA" id="ARBA00010201"/>
    </source>
</evidence>
<comment type="similarity">
    <text evidence="1">Belongs to the PRORSD1 family.</text>
</comment>
<reference evidence="3 4" key="1">
    <citation type="submission" date="2018-05" db="EMBL/GenBank/DDBJ databases">
        <title>Genomic Encyclopedia of Type Strains, Phase IV (KMG-IV): sequencing the most valuable type-strain genomes for metagenomic binning, comparative biology and taxonomic classification.</title>
        <authorList>
            <person name="Goeker M."/>
        </authorList>
    </citation>
    <scope>NUCLEOTIDE SEQUENCE [LARGE SCALE GENOMIC DNA]</scope>
    <source>
        <strain evidence="3 4">DSM 25134</strain>
    </source>
</reference>
<dbReference type="Gene3D" id="3.90.960.10">
    <property type="entry name" value="YbaK/aminoacyl-tRNA synthetase-associated domain"/>
    <property type="match status" value="1"/>
</dbReference>
<comment type="caution">
    <text evidence="3">The sequence shown here is derived from an EMBL/GenBank/DDBJ whole genome shotgun (WGS) entry which is preliminary data.</text>
</comment>
<gene>
    <name evidence="3" type="ORF">DFR38_10150</name>
</gene>
<dbReference type="RefSeq" id="WP_059286386.1">
    <property type="nucleotide sequence ID" value="NZ_LNQU01000076.1"/>
</dbReference>
<dbReference type="EMBL" id="QJKC01000001">
    <property type="protein sequence ID" value="PXX50995.1"/>
    <property type="molecule type" value="Genomic_DNA"/>
</dbReference>
<dbReference type="PANTHER" id="PTHR31423">
    <property type="entry name" value="YBAK DOMAIN-CONTAINING PROTEIN"/>
    <property type="match status" value="1"/>
</dbReference>
<dbReference type="PANTHER" id="PTHR31423:SF3">
    <property type="entry name" value="PROLYL-TRNA SYNTHETASE ASSOCIATED DOMAIN-CONTAINING PROTEIN 1-RELATED"/>
    <property type="match status" value="1"/>
</dbReference>
<dbReference type="CDD" id="cd04335">
    <property type="entry name" value="PrdX_deacylase"/>
    <property type="match status" value="1"/>
</dbReference>
<proteinExistence type="inferred from homology"/>
<dbReference type="GO" id="GO:0002161">
    <property type="term" value="F:aminoacyl-tRNA deacylase activity"/>
    <property type="evidence" value="ECO:0007669"/>
    <property type="project" value="InterPro"/>
</dbReference>
<accession>A0A318JK46</accession>
<dbReference type="Pfam" id="PF04073">
    <property type="entry name" value="tRNA_edit"/>
    <property type="match status" value="1"/>
</dbReference>
<dbReference type="OrthoDB" id="5145315at2"/>
<dbReference type="InterPro" id="IPR007214">
    <property type="entry name" value="YbaK/aa-tRNA-synth-assoc-dom"/>
</dbReference>
<dbReference type="SUPFAM" id="SSF55826">
    <property type="entry name" value="YbaK/ProRS associated domain"/>
    <property type="match status" value="1"/>
</dbReference>
<feature type="domain" description="YbaK/aminoacyl-tRNA synthetase-associated" evidence="2">
    <location>
        <begin position="21"/>
        <end position="147"/>
    </location>
</feature>
<name>A0A318JK46_9NEIS</name>
<dbReference type="AlphaFoldDB" id="A0A318JK46"/>